<keyword evidence="3" id="KW-1185">Reference proteome</keyword>
<protein>
    <submittedName>
        <fullName evidence="2">Uncharacterized protein</fullName>
    </submittedName>
</protein>
<sequence>MFPEFRSQAQFKAEDGARVRGREVEGGGPLVGLRENIFITPQTQPFDNLNEPLLDKQAAADSSPPGSHWEN</sequence>
<evidence type="ECO:0000313" key="3">
    <source>
        <dbReference type="Proteomes" id="UP000314294"/>
    </source>
</evidence>
<organism evidence="2 3">
    <name type="scientific">Liparis tanakae</name>
    <name type="common">Tanaka's snailfish</name>
    <dbReference type="NCBI Taxonomy" id="230148"/>
    <lineage>
        <taxon>Eukaryota</taxon>
        <taxon>Metazoa</taxon>
        <taxon>Chordata</taxon>
        <taxon>Craniata</taxon>
        <taxon>Vertebrata</taxon>
        <taxon>Euteleostomi</taxon>
        <taxon>Actinopterygii</taxon>
        <taxon>Neopterygii</taxon>
        <taxon>Teleostei</taxon>
        <taxon>Neoteleostei</taxon>
        <taxon>Acanthomorphata</taxon>
        <taxon>Eupercaria</taxon>
        <taxon>Perciformes</taxon>
        <taxon>Cottioidei</taxon>
        <taxon>Cottales</taxon>
        <taxon>Liparidae</taxon>
        <taxon>Liparis</taxon>
    </lineage>
</organism>
<evidence type="ECO:0000256" key="1">
    <source>
        <dbReference type="SAM" id="MobiDB-lite"/>
    </source>
</evidence>
<gene>
    <name evidence="2" type="ORF">EYF80_002501</name>
</gene>
<feature type="region of interest" description="Disordered" evidence="1">
    <location>
        <begin position="46"/>
        <end position="71"/>
    </location>
</feature>
<accession>A0A4Z2JAR1</accession>
<comment type="caution">
    <text evidence="2">The sequence shown here is derived from an EMBL/GenBank/DDBJ whole genome shotgun (WGS) entry which is preliminary data.</text>
</comment>
<name>A0A4Z2JAR1_9TELE</name>
<reference evidence="2 3" key="1">
    <citation type="submission" date="2019-03" db="EMBL/GenBank/DDBJ databases">
        <title>First draft genome of Liparis tanakae, snailfish: a comprehensive survey of snailfish specific genes.</title>
        <authorList>
            <person name="Kim W."/>
            <person name="Song I."/>
            <person name="Jeong J.-H."/>
            <person name="Kim D."/>
            <person name="Kim S."/>
            <person name="Ryu S."/>
            <person name="Song J.Y."/>
            <person name="Lee S.K."/>
        </authorList>
    </citation>
    <scope>NUCLEOTIDE SEQUENCE [LARGE SCALE GENOMIC DNA]</scope>
    <source>
        <tissue evidence="2">Muscle</tissue>
    </source>
</reference>
<proteinExistence type="predicted"/>
<evidence type="ECO:0000313" key="2">
    <source>
        <dbReference type="EMBL" id="TNN87299.1"/>
    </source>
</evidence>
<dbReference type="AlphaFoldDB" id="A0A4Z2JAR1"/>
<dbReference type="Proteomes" id="UP000314294">
    <property type="component" value="Unassembled WGS sequence"/>
</dbReference>
<dbReference type="EMBL" id="SRLO01000011">
    <property type="protein sequence ID" value="TNN87299.1"/>
    <property type="molecule type" value="Genomic_DNA"/>
</dbReference>